<dbReference type="RefSeq" id="WP_254760722.1">
    <property type="nucleotide sequence ID" value="NZ_JANCLT010000014.1"/>
</dbReference>
<dbReference type="Proteomes" id="UP001156102">
    <property type="component" value="Unassembled WGS sequence"/>
</dbReference>
<evidence type="ECO:0000313" key="1">
    <source>
        <dbReference type="EMBL" id="MCP8970800.1"/>
    </source>
</evidence>
<sequence length="106" mass="11613">MSASIKHYILKSKKDIHLIRKQLNRLETELIEYRLSETQRKTTEQHSVDLPASCPVEPTVASEALAALASAAKNNPALLNAVGQDVQSAIISYWISQGELEAGELA</sequence>
<evidence type="ECO:0000313" key="2">
    <source>
        <dbReference type="Proteomes" id="UP001156102"/>
    </source>
</evidence>
<reference evidence="1" key="1">
    <citation type="submission" date="2022-07" db="EMBL/GenBank/DDBJ databases">
        <authorList>
            <person name="Li W.-J."/>
            <person name="Deng Q.-Q."/>
        </authorList>
    </citation>
    <scope>NUCLEOTIDE SEQUENCE</scope>
    <source>
        <strain evidence="1">SYSU M60031</strain>
    </source>
</reference>
<accession>A0AA41XDC1</accession>
<gene>
    <name evidence="1" type="ORF">NK662_19975</name>
</gene>
<organism evidence="1 2">
    <name type="scientific">Ectobacillus ponti</name>
    <dbReference type="NCBI Taxonomy" id="2961894"/>
    <lineage>
        <taxon>Bacteria</taxon>
        <taxon>Bacillati</taxon>
        <taxon>Bacillota</taxon>
        <taxon>Bacilli</taxon>
        <taxon>Bacillales</taxon>
        <taxon>Bacillaceae</taxon>
        <taxon>Ectobacillus</taxon>
    </lineage>
</organism>
<keyword evidence="2" id="KW-1185">Reference proteome</keyword>
<proteinExistence type="predicted"/>
<dbReference type="AlphaFoldDB" id="A0AA41XDC1"/>
<dbReference type="EMBL" id="JANCLT010000014">
    <property type="protein sequence ID" value="MCP8970800.1"/>
    <property type="molecule type" value="Genomic_DNA"/>
</dbReference>
<name>A0AA41XDC1_9BACI</name>
<comment type="caution">
    <text evidence="1">The sequence shown here is derived from an EMBL/GenBank/DDBJ whole genome shotgun (WGS) entry which is preliminary data.</text>
</comment>
<protein>
    <submittedName>
        <fullName evidence="1">Uncharacterized protein</fullName>
    </submittedName>
</protein>